<protein>
    <submittedName>
        <fullName evidence="3">Venom protein 164-like</fullName>
    </submittedName>
</protein>
<evidence type="ECO:0000256" key="1">
    <source>
        <dbReference type="SAM" id="SignalP"/>
    </source>
</evidence>
<dbReference type="GeneID" id="109466716"/>
<organism evidence="2 3">
    <name type="scientific">Branchiostoma belcheri</name>
    <name type="common">Amphioxus</name>
    <dbReference type="NCBI Taxonomy" id="7741"/>
    <lineage>
        <taxon>Eukaryota</taxon>
        <taxon>Metazoa</taxon>
        <taxon>Chordata</taxon>
        <taxon>Cephalochordata</taxon>
        <taxon>Leptocardii</taxon>
        <taxon>Amphioxiformes</taxon>
        <taxon>Branchiostomatidae</taxon>
        <taxon>Branchiostoma</taxon>
    </lineage>
</organism>
<dbReference type="AlphaFoldDB" id="A0A6P4YCZ8"/>
<keyword evidence="1" id="KW-0732">Signal</keyword>
<feature type="chain" id="PRO_5027938505" evidence="1">
    <location>
        <begin position="16"/>
        <end position="103"/>
    </location>
</feature>
<sequence>MKIVLLLAFVAAANAAYFCPNGDADCDPGECCVRSILVNACQPLGQLHDACNNEGLSLSGYCDCADGLTCVDYGTGAFTDFWVGDGWCVHTPADQANPATGDM</sequence>
<proteinExistence type="predicted"/>
<accession>A0A6P4YCZ8</accession>
<gene>
    <name evidence="3" type="primary">LOC109466716</name>
</gene>
<keyword evidence="2" id="KW-1185">Reference proteome</keyword>
<reference evidence="3" key="1">
    <citation type="submission" date="2025-08" db="UniProtKB">
        <authorList>
            <consortium name="RefSeq"/>
        </authorList>
    </citation>
    <scope>IDENTIFICATION</scope>
    <source>
        <tissue evidence="3">Gonad</tissue>
    </source>
</reference>
<evidence type="ECO:0000313" key="2">
    <source>
        <dbReference type="Proteomes" id="UP000515135"/>
    </source>
</evidence>
<dbReference type="Gene3D" id="2.10.80.10">
    <property type="entry name" value="Lipase, subunit A"/>
    <property type="match status" value="1"/>
</dbReference>
<name>A0A6P4YCZ8_BRABE</name>
<dbReference type="Proteomes" id="UP000515135">
    <property type="component" value="Unplaced"/>
</dbReference>
<evidence type="ECO:0000313" key="3">
    <source>
        <dbReference type="RefSeq" id="XP_019620034.1"/>
    </source>
</evidence>
<dbReference type="RefSeq" id="XP_019620034.1">
    <property type="nucleotide sequence ID" value="XM_019764475.1"/>
</dbReference>
<feature type="signal peptide" evidence="1">
    <location>
        <begin position="1"/>
        <end position="15"/>
    </location>
</feature>
<dbReference type="KEGG" id="bbel:109466716"/>
<dbReference type="OrthoDB" id="10332045at2759"/>